<dbReference type="EMBL" id="JAUNZN010000005">
    <property type="protein sequence ID" value="KAK4821021.1"/>
    <property type="molecule type" value="Genomic_DNA"/>
</dbReference>
<name>A0AAN7NAA2_MYCAM</name>
<comment type="caution">
    <text evidence="1">The sequence shown here is derived from an EMBL/GenBank/DDBJ whole genome shotgun (WGS) entry which is preliminary data.</text>
</comment>
<reference evidence="1 2" key="1">
    <citation type="journal article" date="2023" name="J. Hered.">
        <title>Chromosome-level genome of the wood stork (Mycteria americana) provides insight into avian chromosome evolution.</title>
        <authorList>
            <person name="Flamio R. Jr."/>
            <person name="Ramstad K.M."/>
        </authorList>
    </citation>
    <scope>NUCLEOTIDE SEQUENCE [LARGE SCALE GENOMIC DNA]</scope>
    <source>
        <strain evidence="1">JAX WOST 10</strain>
    </source>
</reference>
<evidence type="ECO:0000313" key="1">
    <source>
        <dbReference type="EMBL" id="KAK4821021.1"/>
    </source>
</evidence>
<organism evidence="1 2">
    <name type="scientific">Mycteria americana</name>
    <name type="common">Wood stork</name>
    <dbReference type="NCBI Taxonomy" id="33587"/>
    <lineage>
        <taxon>Eukaryota</taxon>
        <taxon>Metazoa</taxon>
        <taxon>Chordata</taxon>
        <taxon>Craniata</taxon>
        <taxon>Vertebrata</taxon>
        <taxon>Euteleostomi</taxon>
        <taxon>Archelosauria</taxon>
        <taxon>Archosauria</taxon>
        <taxon>Dinosauria</taxon>
        <taxon>Saurischia</taxon>
        <taxon>Theropoda</taxon>
        <taxon>Coelurosauria</taxon>
        <taxon>Aves</taxon>
        <taxon>Neognathae</taxon>
        <taxon>Neoaves</taxon>
        <taxon>Aequornithes</taxon>
        <taxon>Ciconiiformes</taxon>
        <taxon>Ciconiidae</taxon>
        <taxon>Mycteria</taxon>
    </lineage>
</organism>
<evidence type="ECO:0000313" key="2">
    <source>
        <dbReference type="Proteomes" id="UP001333110"/>
    </source>
</evidence>
<accession>A0AAN7NAA2</accession>
<protein>
    <submittedName>
        <fullName evidence="1">Uncharacterized protein</fullName>
    </submittedName>
</protein>
<proteinExistence type="predicted"/>
<dbReference type="AlphaFoldDB" id="A0AAN7NAA2"/>
<gene>
    <name evidence="1" type="ORF">QYF61_012050</name>
</gene>
<sequence length="133" mass="14916">MSEQLVPWVFGWMGGTGFLPGVQSLRLTPFPVPLSTSPARVLLLPLWLAMETHHCQGHCSVMITIIRATITEVKVGDGISKNKTNLELNLLSDVRDDNKGFYRYIMSRRKTRKKVGLLLRGAGDMVTKDMEET</sequence>
<keyword evidence="2" id="KW-1185">Reference proteome</keyword>
<dbReference type="Proteomes" id="UP001333110">
    <property type="component" value="Unassembled WGS sequence"/>
</dbReference>